<gene>
    <name evidence="5" type="ORF">J0A68_01535</name>
</gene>
<evidence type="ECO:0000256" key="1">
    <source>
        <dbReference type="SAM" id="Coils"/>
    </source>
</evidence>
<dbReference type="InterPro" id="IPR037291">
    <property type="entry name" value="DUF4139"/>
</dbReference>
<dbReference type="InterPro" id="IPR008969">
    <property type="entry name" value="CarboxyPept-like_regulatory"/>
</dbReference>
<feature type="signal peptide" evidence="2">
    <location>
        <begin position="1"/>
        <end position="19"/>
    </location>
</feature>
<comment type="caution">
    <text evidence="5">The sequence shown here is derived from an EMBL/GenBank/DDBJ whole genome shotgun (WGS) entry which is preliminary data.</text>
</comment>
<evidence type="ECO:0000259" key="4">
    <source>
        <dbReference type="Pfam" id="PF13600"/>
    </source>
</evidence>
<protein>
    <submittedName>
        <fullName evidence="5">Mucoidy inhibitor MuiA family protein</fullName>
    </submittedName>
</protein>
<evidence type="ECO:0000313" key="6">
    <source>
        <dbReference type="Proteomes" id="UP000664317"/>
    </source>
</evidence>
<keyword evidence="1" id="KW-0175">Coiled coil</keyword>
<reference evidence="5 6" key="1">
    <citation type="submission" date="2021-03" db="EMBL/GenBank/DDBJ databases">
        <title>novel species isolated from a fishpond in China.</title>
        <authorList>
            <person name="Lu H."/>
            <person name="Cai Z."/>
        </authorList>
    </citation>
    <scope>NUCLEOTIDE SEQUENCE [LARGE SCALE GENOMIC DNA]</scope>
    <source>
        <strain evidence="5 6">H41</strain>
    </source>
</reference>
<dbReference type="NCBIfam" id="TIGR02231">
    <property type="entry name" value="mucoidy inhibitor MuiA family protein"/>
    <property type="match status" value="2"/>
</dbReference>
<feature type="domain" description="DUF4139" evidence="3">
    <location>
        <begin position="218"/>
        <end position="626"/>
    </location>
</feature>
<accession>A0ABS3BXM5</accession>
<evidence type="ECO:0000259" key="3">
    <source>
        <dbReference type="Pfam" id="PF13598"/>
    </source>
</evidence>
<feature type="domain" description="DUF4140" evidence="4">
    <location>
        <begin position="34"/>
        <end position="131"/>
    </location>
</feature>
<dbReference type="Gene3D" id="2.60.40.1120">
    <property type="entry name" value="Carboxypeptidase-like, regulatory domain"/>
    <property type="match status" value="1"/>
</dbReference>
<dbReference type="Pfam" id="PF13715">
    <property type="entry name" value="CarbopepD_reg_2"/>
    <property type="match status" value="1"/>
</dbReference>
<dbReference type="SUPFAM" id="SSF49464">
    <property type="entry name" value="Carboxypeptidase regulatory domain-like"/>
    <property type="match status" value="1"/>
</dbReference>
<evidence type="ECO:0000256" key="2">
    <source>
        <dbReference type="SAM" id="SignalP"/>
    </source>
</evidence>
<dbReference type="PANTHER" id="PTHR31005:SF8">
    <property type="entry name" value="DUF4139 DOMAIN-CONTAINING PROTEIN"/>
    <property type="match status" value="1"/>
</dbReference>
<evidence type="ECO:0000313" key="5">
    <source>
        <dbReference type="EMBL" id="MBN7809618.1"/>
    </source>
</evidence>
<dbReference type="Pfam" id="PF13598">
    <property type="entry name" value="DUF4139"/>
    <property type="match status" value="1"/>
</dbReference>
<organism evidence="5 6">
    <name type="scientific">Algoriphagus oliviformis</name>
    <dbReference type="NCBI Taxonomy" id="2811231"/>
    <lineage>
        <taxon>Bacteria</taxon>
        <taxon>Pseudomonadati</taxon>
        <taxon>Bacteroidota</taxon>
        <taxon>Cytophagia</taxon>
        <taxon>Cytophagales</taxon>
        <taxon>Cyclobacteriaceae</taxon>
        <taxon>Algoriphagus</taxon>
    </lineage>
</organism>
<keyword evidence="6" id="KW-1185">Reference proteome</keyword>
<dbReference type="Proteomes" id="UP000664317">
    <property type="component" value="Unassembled WGS sequence"/>
</dbReference>
<proteinExistence type="predicted"/>
<feature type="chain" id="PRO_5045166735" evidence="2">
    <location>
        <begin position="20"/>
        <end position="633"/>
    </location>
</feature>
<dbReference type="InterPro" id="IPR011935">
    <property type="entry name" value="CHP02231"/>
</dbReference>
<name>A0ABS3BXM5_9BACT</name>
<keyword evidence="2" id="KW-0732">Signal</keyword>
<dbReference type="InterPro" id="IPR025554">
    <property type="entry name" value="DUF4140"/>
</dbReference>
<dbReference type="RefSeq" id="WP_206576420.1">
    <property type="nucleotide sequence ID" value="NZ_JAFKCT010000001.1"/>
</dbReference>
<feature type="coiled-coil region" evidence="1">
    <location>
        <begin position="147"/>
        <end position="195"/>
    </location>
</feature>
<dbReference type="Pfam" id="PF13600">
    <property type="entry name" value="DUF4140"/>
    <property type="match status" value="1"/>
</dbReference>
<dbReference type="EMBL" id="JAFKCT010000001">
    <property type="protein sequence ID" value="MBN7809618.1"/>
    <property type="molecule type" value="Genomic_DNA"/>
</dbReference>
<sequence>MKTAIIALACLFFSGLVLAQDLTETTFTSSIQEVTLFLSGAQVFEKAQGSIPAGESLILIKGLSPYLDEKSIQAKGSGNFTIQAVNKRLDFLSEKEVNTKVKALEDQIKAIQTNQTKENTRLEILAEKASLLDANKNLGGTQAGTNVAELRAAMDFYETELTKISTERAQINASLQKENEEIIRLQNQIRAMLESENKSTSEIRIRVKAPAAGTASFELNYLVANAGWYPKYDVRVKNVSSPLALNYKAEVYQNTGVDWKNVKLRFSNANPNQSGQAPQLEKWELNYARLTTFNPRTQVFGSVAGRLTSSFDGSPLPGATVMVEGTTIGTVTDTNGNYSLTLPGGANQLVASFIGYQTRTMPINSSTINISLNENLIAVSDEVVVGYDVELERALQGKVAGINISGRERRMNSPAETVMVASAIATEVIENQTTVEIEVTEPYSIKSNGEKTLVDLKAYGVPAVYRYAVIPKLDSDAFLIAEIADWSQYSLLEGESNLYFEDGFVGRSILNASALEDTLLVSMGRDRSIAIQREKIEEYSKKRSIGSNITESRGYEISLRNNKSQPVTLKVEDQIPVSVNSSISVSPIQLSSGSLDPQTGKVTWEITLAPGEQKKLSLQYEVKYPKNERVILD</sequence>
<dbReference type="PANTHER" id="PTHR31005">
    <property type="entry name" value="DUF4139 DOMAIN-CONTAINING PROTEIN"/>
    <property type="match status" value="1"/>
</dbReference>